<reference evidence="4 5" key="2">
    <citation type="submission" date="2012-06" db="EMBL/GenBank/DDBJ databases">
        <authorList>
            <person name="Fiebig A."/>
        </authorList>
    </citation>
    <scope>NUCLEOTIDE SEQUENCE [LARGE SCALE GENOMIC DNA]</scope>
    <source>
        <strain evidence="4 5">DFL-43</strain>
    </source>
</reference>
<dbReference type="GO" id="GO:0016747">
    <property type="term" value="F:acyltransferase activity, transferring groups other than amino-acyl groups"/>
    <property type="evidence" value="ECO:0007669"/>
    <property type="project" value="InterPro"/>
</dbReference>
<feature type="domain" description="N-acetyltransferase" evidence="3">
    <location>
        <begin position="4"/>
        <end position="150"/>
    </location>
</feature>
<dbReference type="SUPFAM" id="SSF55729">
    <property type="entry name" value="Acyl-CoA N-acyltransferases (Nat)"/>
    <property type="match status" value="1"/>
</dbReference>
<dbReference type="Pfam" id="PF11814">
    <property type="entry name" value="DUF3335"/>
    <property type="match status" value="1"/>
</dbReference>
<gene>
    <name evidence="4" type="ORF">HPDFL43_19997</name>
</gene>
<organism evidence="4 5">
    <name type="scientific">Hoeflea phototrophica (strain DSM 17068 / NCIMB 14078 / DFL-43)</name>
    <dbReference type="NCBI Taxonomy" id="411684"/>
    <lineage>
        <taxon>Bacteria</taxon>
        <taxon>Pseudomonadati</taxon>
        <taxon>Pseudomonadota</taxon>
        <taxon>Alphaproteobacteria</taxon>
        <taxon>Hyphomicrobiales</taxon>
        <taxon>Rhizobiaceae</taxon>
        <taxon>Hoeflea</taxon>
    </lineage>
</organism>
<dbReference type="AlphaFoldDB" id="A9CWF5"/>
<dbReference type="PROSITE" id="PS51186">
    <property type="entry name" value="GNAT"/>
    <property type="match status" value="1"/>
</dbReference>
<comment type="caution">
    <text evidence="4">The sequence shown here is derived from an EMBL/GenBank/DDBJ whole genome shotgun (WGS) entry which is preliminary data.</text>
</comment>
<dbReference type="Gene3D" id="3.40.630.30">
    <property type="match status" value="1"/>
</dbReference>
<proteinExistence type="predicted"/>
<keyword evidence="5" id="KW-1185">Reference proteome</keyword>
<evidence type="ECO:0000313" key="4">
    <source>
        <dbReference type="EMBL" id="EDQ35512.2"/>
    </source>
</evidence>
<dbReference type="InterPro" id="IPR021770">
    <property type="entry name" value="DUF3335"/>
</dbReference>
<dbReference type="InterPro" id="IPR016181">
    <property type="entry name" value="Acyl_CoA_acyltransferase"/>
</dbReference>
<name>A9CWF5_HOEPD</name>
<evidence type="ECO:0000256" key="1">
    <source>
        <dbReference type="ARBA" id="ARBA00022679"/>
    </source>
</evidence>
<evidence type="ECO:0000313" key="5">
    <source>
        <dbReference type="Proteomes" id="UP000004291"/>
    </source>
</evidence>
<dbReference type="Pfam" id="PF00583">
    <property type="entry name" value="Acetyltransf_1"/>
    <property type="match status" value="1"/>
</dbReference>
<dbReference type="InterPro" id="IPR000182">
    <property type="entry name" value="GNAT_dom"/>
</dbReference>
<evidence type="ECO:0000256" key="2">
    <source>
        <dbReference type="ARBA" id="ARBA00023315"/>
    </source>
</evidence>
<dbReference type="OrthoDB" id="9803233at2"/>
<dbReference type="eggNOG" id="COG0456">
    <property type="taxonomic scope" value="Bacteria"/>
</dbReference>
<dbReference type="HOGENOM" id="CLU_064070_0_0_5"/>
<dbReference type="RefSeq" id="WP_040449484.1">
    <property type="nucleotide sequence ID" value="NZ_CM002917.1"/>
</dbReference>
<keyword evidence="2" id="KW-0012">Acyltransferase</keyword>
<reference evidence="4 5" key="1">
    <citation type="submission" date="2007-10" db="EMBL/GenBank/DDBJ databases">
        <authorList>
            <person name="Wagner-Dobler I."/>
            <person name="Ferriera S."/>
            <person name="Johnson J."/>
            <person name="Kravitz S."/>
            <person name="Beeson K."/>
            <person name="Sutton G."/>
            <person name="Rogers Y.-H."/>
            <person name="Friedman R."/>
            <person name="Frazier M."/>
            <person name="Venter J.C."/>
        </authorList>
    </citation>
    <scope>NUCLEOTIDE SEQUENCE [LARGE SCALE GENOMIC DNA]</scope>
    <source>
        <strain evidence="4 5">DFL-43</strain>
    </source>
</reference>
<dbReference type="InterPro" id="IPR050832">
    <property type="entry name" value="Bact_Acetyltransf"/>
</dbReference>
<accession>A9CWF5</accession>
<dbReference type="PANTHER" id="PTHR43877">
    <property type="entry name" value="AMINOALKYLPHOSPHONATE N-ACETYLTRANSFERASE-RELATED-RELATED"/>
    <property type="match status" value="1"/>
</dbReference>
<dbReference type="Proteomes" id="UP000004291">
    <property type="component" value="Chromosome"/>
</dbReference>
<dbReference type="EMBL" id="ABIA03000001">
    <property type="protein sequence ID" value="EDQ35512.2"/>
    <property type="molecule type" value="Genomic_DNA"/>
</dbReference>
<evidence type="ECO:0000259" key="3">
    <source>
        <dbReference type="PROSITE" id="PS51186"/>
    </source>
</evidence>
<dbReference type="STRING" id="411684.HPDFL43_19997"/>
<protein>
    <submittedName>
        <fullName evidence="4">Acetyltransferase</fullName>
    </submittedName>
</protein>
<keyword evidence="1 4" id="KW-0808">Transferase</keyword>
<sequence length="370" mass="40912">MSAPRIRPAAISDIDALDAIERSVFVSDRISRRSFRTLIDRPTAETIVIETGGEVRGYAMILFRAGAALARLYSLAVAPGQAGKGYGRALLAAAETAAMDHDRILLRLEVREDNAAAIPLYKNAGYRRIGRVADYYEDGMAALRFEKLLRGPEAPDVATPFYEQTADFTCGSACLLMALASFRSPEFLDPVWEIRLWREATTVFMLSGPGGCEPFGLAMVAREHGLDPEVWCSTSDMLFLETVRDPEKRRVMELAQTDFRARVARAGTPVHYEAFGLDWLRARLAEGHVVIILVSGYLMMGKKVPHWVLAHGDDGRHIFVHDPWVEDEWGETAADAANIPLPYAIFDRIACFGRSGLRAAVLIKGKSPDV</sequence>